<evidence type="ECO:0000313" key="9">
    <source>
        <dbReference type="Proteomes" id="UP000523196"/>
    </source>
</evidence>
<keyword evidence="9" id="KW-1185">Reference proteome</keyword>
<keyword evidence="3" id="KW-1003">Cell membrane</keyword>
<keyword evidence="4 7" id="KW-0812">Transmembrane</keyword>
<proteinExistence type="inferred from homology"/>
<evidence type="ECO:0000256" key="6">
    <source>
        <dbReference type="ARBA" id="ARBA00023136"/>
    </source>
</evidence>
<dbReference type="Pfam" id="PF07681">
    <property type="entry name" value="DoxX"/>
    <property type="match status" value="1"/>
</dbReference>
<dbReference type="RefSeq" id="WP_182685377.1">
    <property type="nucleotide sequence ID" value="NZ_JACHTF010000003.1"/>
</dbReference>
<evidence type="ECO:0000256" key="7">
    <source>
        <dbReference type="SAM" id="Phobius"/>
    </source>
</evidence>
<name>A0A7W3TK92_9GAMM</name>
<protein>
    <submittedName>
        <fullName evidence="8">DoxX family protein</fullName>
    </submittedName>
</protein>
<comment type="similarity">
    <text evidence="2">Belongs to the DoxX family.</text>
</comment>
<dbReference type="Proteomes" id="UP000523196">
    <property type="component" value="Unassembled WGS sequence"/>
</dbReference>
<evidence type="ECO:0000313" key="8">
    <source>
        <dbReference type="EMBL" id="MBB1059766.1"/>
    </source>
</evidence>
<comment type="subcellular location">
    <subcellularLocation>
        <location evidence="1">Cell membrane</location>
        <topology evidence="1">Multi-pass membrane protein</topology>
    </subcellularLocation>
</comment>
<dbReference type="PANTHER" id="PTHR33452:SF1">
    <property type="entry name" value="INNER MEMBRANE PROTEIN YPHA-RELATED"/>
    <property type="match status" value="1"/>
</dbReference>
<organism evidence="8 9">
    <name type="scientific">Marilutibacter spongiae</name>
    <dbReference type="NCBI Taxonomy" id="2025720"/>
    <lineage>
        <taxon>Bacteria</taxon>
        <taxon>Pseudomonadati</taxon>
        <taxon>Pseudomonadota</taxon>
        <taxon>Gammaproteobacteria</taxon>
        <taxon>Lysobacterales</taxon>
        <taxon>Lysobacteraceae</taxon>
        <taxon>Marilutibacter</taxon>
    </lineage>
</organism>
<dbReference type="InterPro" id="IPR032808">
    <property type="entry name" value="DoxX"/>
</dbReference>
<feature type="transmembrane region" description="Helical" evidence="7">
    <location>
        <begin position="103"/>
        <end position="121"/>
    </location>
</feature>
<evidence type="ECO:0000256" key="5">
    <source>
        <dbReference type="ARBA" id="ARBA00022989"/>
    </source>
</evidence>
<accession>A0A7W3TK92</accession>
<feature type="transmembrane region" description="Helical" evidence="7">
    <location>
        <begin position="48"/>
        <end position="66"/>
    </location>
</feature>
<keyword evidence="5 7" id="KW-1133">Transmembrane helix</keyword>
<feature type="transmembrane region" description="Helical" evidence="7">
    <location>
        <begin position="73"/>
        <end position="91"/>
    </location>
</feature>
<evidence type="ECO:0000256" key="3">
    <source>
        <dbReference type="ARBA" id="ARBA00022475"/>
    </source>
</evidence>
<evidence type="ECO:0000256" key="1">
    <source>
        <dbReference type="ARBA" id="ARBA00004651"/>
    </source>
</evidence>
<feature type="transmembrane region" description="Helical" evidence="7">
    <location>
        <begin position="12"/>
        <end position="28"/>
    </location>
</feature>
<reference evidence="8 9" key="1">
    <citation type="submission" date="2020-08" db="EMBL/GenBank/DDBJ databases">
        <authorList>
            <person name="Xu S."/>
            <person name="Li A."/>
        </authorList>
    </citation>
    <scope>NUCLEOTIDE SEQUENCE [LARGE SCALE GENOMIC DNA]</scope>
    <source>
        <strain evidence="8 9">119BY6-57</strain>
    </source>
</reference>
<sequence length="131" mass="13568">MNPATQHDIGKLVLRVTLGLLVLLHGVAKLKGGMGGIVGLVESHGLPGFLAYGVLVGEVLAPLMLVIGYHARIGAVLVALNMVFAIVLVHMGQLDDLNGQGGWALELQAMFLAAAVALALLGPGRFSANQR</sequence>
<comment type="caution">
    <text evidence="8">The sequence shown here is derived from an EMBL/GenBank/DDBJ whole genome shotgun (WGS) entry which is preliminary data.</text>
</comment>
<gene>
    <name evidence="8" type="ORF">H4F98_04185</name>
</gene>
<dbReference type="AlphaFoldDB" id="A0A7W3TK92"/>
<dbReference type="InterPro" id="IPR051907">
    <property type="entry name" value="DoxX-like_oxidoreductase"/>
</dbReference>
<dbReference type="GO" id="GO:0005886">
    <property type="term" value="C:plasma membrane"/>
    <property type="evidence" value="ECO:0007669"/>
    <property type="project" value="UniProtKB-SubCell"/>
</dbReference>
<dbReference type="PANTHER" id="PTHR33452">
    <property type="entry name" value="OXIDOREDUCTASE CATD-RELATED"/>
    <property type="match status" value="1"/>
</dbReference>
<keyword evidence="6 7" id="KW-0472">Membrane</keyword>
<dbReference type="EMBL" id="JACHTF010000003">
    <property type="protein sequence ID" value="MBB1059766.1"/>
    <property type="molecule type" value="Genomic_DNA"/>
</dbReference>
<evidence type="ECO:0000256" key="2">
    <source>
        <dbReference type="ARBA" id="ARBA00006679"/>
    </source>
</evidence>
<evidence type="ECO:0000256" key="4">
    <source>
        <dbReference type="ARBA" id="ARBA00022692"/>
    </source>
</evidence>